<dbReference type="Proteomes" id="UP000276133">
    <property type="component" value="Unassembled WGS sequence"/>
</dbReference>
<proteinExistence type="predicted"/>
<name>A0A3M7STU2_BRAPC</name>
<comment type="caution">
    <text evidence="1">The sequence shown here is derived from an EMBL/GenBank/DDBJ whole genome shotgun (WGS) entry which is preliminary data.</text>
</comment>
<dbReference type="AntiFam" id="ANF00149">
    <property type="entry name" value="Shadow ORF (opposite cshA)"/>
</dbReference>
<keyword evidence="2" id="KW-1185">Reference proteome</keyword>
<gene>
    <name evidence="1" type="ORF">BpHYR1_041655</name>
</gene>
<organism evidence="1 2">
    <name type="scientific">Brachionus plicatilis</name>
    <name type="common">Marine rotifer</name>
    <name type="synonym">Brachionus muelleri</name>
    <dbReference type="NCBI Taxonomy" id="10195"/>
    <lineage>
        <taxon>Eukaryota</taxon>
        <taxon>Metazoa</taxon>
        <taxon>Spiralia</taxon>
        <taxon>Gnathifera</taxon>
        <taxon>Rotifera</taxon>
        <taxon>Eurotatoria</taxon>
        <taxon>Monogononta</taxon>
        <taxon>Pseudotrocha</taxon>
        <taxon>Ploima</taxon>
        <taxon>Brachionidae</taxon>
        <taxon>Brachionus</taxon>
    </lineage>
</organism>
<protein>
    <submittedName>
        <fullName evidence="1">Uncharacterized protein</fullName>
    </submittedName>
</protein>
<dbReference type="EMBL" id="REGN01000798">
    <property type="protein sequence ID" value="RNA38978.1"/>
    <property type="molecule type" value="Genomic_DNA"/>
</dbReference>
<evidence type="ECO:0000313" key="2">
    <source>
        <dbReference type="Proteomes" id="UP000276133"/>
    </source>
</evidence>
<reference evidence="1 2" key="1">
    <citation type="journal article" date="2018" name="Sci. Rep.">
        <title>Genomic signatures of local adaptation to the degree of environmental predictability in rotifers.</title>
        <authorList>
            <person name="Franch-Gras L."/>
            <person name="Hahn C."/>
            <person name="Garcia-Roger E.M."/>
            <person name="Carmona M.J."/>
            <person name="Serra M."/>
            <person name="Gomez A."/>
        </authorList>
    </citation>
    <scope>NUCLEOTIDE SEQUENCE [LARGE SCALE GENOMIC DNA]</scope>
    <source>
        <strain evidence="1">HYR1</strain>
    </source>
</reference>
<accession>A0A3M7STU2</accession>
<evidence type="ECO:0000313" key="1">
    <source>
        <dbReference type="EMBL" id="RNA38978.1"/>
    </source>
</evidence>
<sequence>MRTNGSKKLIDLPKLPHLPVLPILCTYSSISRLSLGLEPVTVNGSGRIAFLNEEKRVHIRFFFVLYKNHGSFISDLIQNFNALISFFKFGHFVHRLFNICIGSTNLTHCQKQVVIQKVLCQSLDFVGKSGRKHERASNISHRFFEAHVQHAVRFVKHKILYFFQAYFVAFYDMQKTARRGHQNIAAFFHIAHLIAKENTTV</sequence>
<dbReference type="AlphaFoldDB" id="A0A3M7STU2"/>